<dbReference type="Gene3D" id="3.30.2350.10">
    <property type="entry name" value="Pseudouridine synthase"/>
    <property type="match status" value="1"/>
</dbReference>
<comment type="caution">
    <text evidence="6">The sequence shown here is derived from an EMBL/GenBank/DDBJ whole genome shotgun (WGS) entry which is preliminary data.</text>
</comment>
<evidence type="ECO:0000259" key="5">
    <source>
        <dbReference type="Pfam" id="PF00849"/>
    </source>
</evidence>
<evidence type="ECO:0000256" key="1">
    <source>
        <dbReference type="ARBA" id="ARBA00000073"/>
    </source>
</evidence>
<dbReference type="EMBL" id="JAEPRJ010000001">
    <property type="protein sequence ID" value="MBK5897866.1"/>
    <property type="molecule type" value="Genomic_DNA"/>
</dbReference>
<organism evidence="6 7">
    <name type="scientific">Catonella massiliensis</name>
    <dbReference type="NCBI Taxonomy" id="2799636"/>
    <lineage>
        <taxon>Bacteria</taxon>
        <taxon>Bacillati</taxon>
        <taxon>Bacillota</taxon>
        <taxon>Clostridia</taxon>
        <taxon>Lachnospirales</taxon>
        <taxon>Lachnospiraceae</taxon>
        <taxon>Catonella</taxon>
    </lineage>
</organism>
<evidence type="ECO:0000313" key="6">
    <source>
        <dbReference type="EMBL" id="MBK5897866.1"/>
    </source>
</evidence>
<gene>
    <name evidence="6" type="ORF">JJN12_08765</name>
</gene>
<dbReference type="Proteomes" id="UP000604730">
    <property type="component" value="Unassembled WGS sequence"/>
</dbReference>
<proteinExistence type="inferred from homology"/>
<comment type="catalytic activity">
    <reaction evidence="1">
        <text>a uridine in RNA = a pseudouridine in RNA</text>
        <dbReference type="Rhea" id="RHEA:48348"/>
        <dbReference type="Rhea" id="RHEA-COMP:12068"/>
        <dbReference type="Rhea" id="RHEA-COMP:12069"/>
        <dbReference type="ChEBI" id="CHEBI:65314"/>
        <dbReference type="ChEBI" id="CHEBI:65315"/>
    </reaction>
</comment>
<evidence type="ECO:0000256" key="4">
    <source>
        <dbReference type="ARBA" id="ARBA00033164"/>
    </source>
</evidence>
<evidence type="ECO:0000256" key="2">
    <source>
        <dbReference type="ARBA" id="ARBA00010876"/>
    </source>
</evidence>
<dbReference type="CDD" id="cd02869">
    <property type="entry name" value="PseudoU_synth_RluA_like"/>
    <property type="match status" value="1"/>
</dbReference>
<evidence type="ECO:0000313" key="7">
    <source>
        <dbReference type="Proteomes" id="UP000604730"/>
    </source>
</evidence>
<protein>
    <recommendedName>
        <fullName evidence="3">RNA pseudouridylate synthase</fullName>
    </recommendedName>
    <alternativeName>
        <fullName evidence="4">RNA-uridine isomerase</fullName>
    </alternativeName>
</protein>
<dbReference type="Pfam" id="PF00849">
    <property type="entry name" value="PseudoU_synth_2"/>
    <property type="match status" value="1"/>
</dbReference>
<keyword evidence="7" id="KW-1185">Reference proteome</keyword>
<name>A0ABS1J143_9FIRM</name>
<sequence length="236" mass="26379">MVSNVEILYEDDDIIVCIKPAGMPSQGDKRGNKDLVRELKKHIVVEALKHKIKLAGEPYVAVVHRLDRNVRGIMVYAKTKRAAAGLSKQINGNKFAKIYMAVVSFDPDKEEPQIGVRKNKVSYLLHDKVKNVSTVVDEGTKEAERAELNYEVVKVTGNKALVRVELITGRHHQIRLQMSDEFNGIVGDTKYNDDYRNIDGWSGLSLEAVMLSFIHPVSGKKLSFSTSAIGKEFGEI</sequence>
<feature type="domain" description="Pseudouridine synthase RsuA/RluA-like" evidence="5">
    <location>
        <begin position="13"/>
        <end position="179"/>
    </location>
</feature>
<reference evidence="6 7" key="1">
    <citation type="submission" date="2021-01" db="EMBL/GenBank/DDBJ databases">
        <title>Isolation and description of Catonella massiliensis sp. nov., a novel Catonella species, isolated from a stable periodontitis subject.</title>
        <authorList>
            <person name="Antezack A."/>
            <person name="Boxberger M."/>
            <person name="La Scola B."/>
            <person name="Monnet-Corti V."/>
        </authorList>
    </citation>
    <scope>NUCLEOTIDE SEQUENCE [LARGE SCALE GENOMIC DNA]</scope>
    <source>
        <strain evidence="6 7">Marseille-Q4567</strain>
    </source>
</reference>
<dbReference type="InterPro" id="IPR050188">
    <property type="entry name" value="RluA_PseudoU_synthase"/>
</dbReference>
<dbReference type="PANTHER" id="PTHR21600:SF44">
    <property type="entry name" value="RIBOSOMAL LARGE SUBUNIT PSEUDOURIDINE SYNTHASE D"/>
    <property type="match status" value="1"/>
</dbReference>
<dbReference type="InterPro" id="IPR020103">
    <property type="entry name" value="PsdUridine_synth_cat_dom_sf"/>
</dbReference>
<dbReference type="SUPFAM" id="SSF55120">
    <property type="entry name" value="Pseudouridine synthase"/>
    <property type="match status" value="1"/>
</dbReference>
<evidence type="ECO:0000256" key="3">
    <source>
        <dbReference type="ARBA" id="ARBA00031870"/>
    </source>
</evidence>
<dbReference type="PANTHER" id="PTHR21600">
    <property type="entry name" value="MITOCHONDRIAL RNA PSEUDOURIDINE SYNTHASE"/>
    <property type="match status" value="1"/>
</dbReference>
<dbReference type="InterPro" id="IPR006145">
    <property type="entry name" value="PsdUridine_synth_RsuA/RluA"/>
</dbReference>
<dbReference type="RefSeq" id="WP_208429324.1">
    <property type="nucleotide sequence ID" value="NZ_JAEPRJ010000001.1"/>
</dbReference>
<comment type="similarity">
    <text evidence="2">Belongs to the pseudouridine synthase RluA family.</text>
</comment>
<accession>A0ABS1J143</accession>